<feature type="region of interest" description="Disordered" evidence="4">
    <location>
        <begin position="481"/>
        <end position="506"/>
    </location>
</feature>
<dbReference type="Proteomes" id="UP000663823">
    <property type="component" value="Unassembled WGS sequence"/>
</dbReference>
<feature type="compositionally biased region" description="Low complexity" evidence="4">
    <location>
        <begin position="1065"/>
        <end position="1076"/>
    </location>
</feature>
<comment type="caution">
    <text evidence="7">The sequence shown here is derived from an EMBL/GenBank/DDBJ whole genome shotgun (WGS) entry which is preliminary data.</text>
</comment>
<evidence type="ECO:0000313" key="7">
    <source>
        <dbReference type="EMBL" id="CAF3536818.1"/>
    </source>
</evidence>
<evidence type="ECO:0000256" key="2">
    <source>
        <dbReference type="ARBA" id="ARBA00023157"/>
    </source>
</evidence>
<organism evidence="7 8">
    <name type="scientific">Rotaria sordida</name>
    <dbReference type="NCBI Taxonomy" id="392033"/>
    <lineage>
        <taxon>Eukaryota</taxon>
        <taxon>Metazoa</taxon>
        <taxon>Spiralia</taxon>
        <taxon>Gnathifera</taxon>
        <taxon>Rotifera</taxon>
        <taxon>Eurotatoria</taxon>
        <taxon>Bdelloidea</taxon>
        <taxon>Philodinida</taxon>
        <taxon>Philodinidae</taxon>
        <taxon>Rotaria</taxon>
    </lineage>
</organism>
<feature type="domain" description="Fibronectin type-II" evidence="6">
    <location>
        <begin position="1528"/>
        <end position="1574"/>
    </location>
</feature>
<dbReference type="SMART" id="SM00059">
    <property type="entry name" value="FN2"/>
    <property type="match status" value="3"/>
</dbReference>
<evidence type="ECO:0000256" key="3">
    <source>
        <dbReference type="PROSITE-ProRule" id="PRU00479"/>
    </source>
</evidence>
<protein>
    <recommendedName>
        <fullName evidence="6">Fibronectin type-II domain-containing protein</fullName>
    </recommendedName>
</protein>
<feature type="domain" description="Fibronectin type-II" evidence="6">
    <location>
        <begin position="1584"/>
        <end position="1637"/>
    </location>
</feature>
<evidence type="ECO:0000256" key="4">
    <source>
        <dbReference type="SAM" id="MobiDB-lite"/>
    </source>
</evidence>
<dbReference type="CDD" id="cd00062">
    <property type="entry name" value="FN2"/>
    <property type="match status" value="3"/>
</dbReference>
<gene>
    <name evidence="7" type="ORF">OTI717_LOCUS3600</name>
</gene>
<dbReference type="InterPro" id="IPR036943">
    <property type="entry name" value="FN_type2_sf"/>
</dbReference>
<comment type="caution">
    <text evidence="3">Lacks conserved residue(s) required for the propagation of feature annotation.</text>
</comment>
<keyword evidence="2" id="KW-1015">Disulfide bond</keyword>
<evidence type="ECO:0000256" key="1">
    <source>
        <dbReference type="ARBA" id="ARBA00022737"/>
    </source>
</evidence>
<dbReference type="Pfam" id="PF00040">
    <property type="entry name" value="fn2"/>
    <property type="match status" value="3"/>
</dbReference>
<evidence type="ECO:0000256" key="5">
    <source>
        <dbReference type="SAM" id="SignalP"/>
    </source>
</evidence>
<name>A0A818JBZ9_9BILA</name>
<reference evidence="7" key="1">
    <citation type="submission" date="2021-02" db="EMBL/GenBank/DDBJ databases">
        <authorList>
            <person name="Nowell W R."/>
        </authorList>
    </citation>
    <scope>NUCLEOTIDE SEQUENCE</scope>
</reference>
<feature type="region of interest" description="Disordered" evidence="4">
    <location>
        <begin position="1065"/>
        <end position="1112"/>
    </location>
</feature>
<feature type="chain" id="PRO_5032426502" description="Fibronectin type-II domain-containing protein" evidence="5">
    <location>
        <begin position="28"/>
        <end position="2055"/>
    </location>
</feature>
<dbReference type="PROSITE" id="PS00023">
    <property type="entry name" value="FN2_1"/>
    <property type="match status" value="1"/>
</dbReference>
<dbReference type="InterPro" id="IPR000562">
    <property type="entry name" value="FN_type2_dom"/>
</dbReference>
<proteinExistence type="predicted"/>
<dbReference type="PROSITE" id="PS51092">
    <property type="entry name" value="FN2_2"/>
    <property type="match status" value="3"/>
</dbReference>
<keyword evidence="1" id="KW-0677">Repeat</keyword>
<sequence>MELSFLNWNKKQLLFIFFLTIRLNTEAQSSNSNNSVENVPLNSNFSELTSSITRFINGVNTNDTIVFSSNNATEIVLPSSNHLDSTDIRNISTNETSINGAYAVEDILNTMNTTISHNNSPRTMNLATILYNTSNDSSVNAQPSIHQTEMLYNSSLVSNDAINLSNSFDSVSYDLLENTTAITNVNSSKSSIENNITSNIIISTLINLNNSIQLNQLNESSLLNDIGSLNSSAIIDTNTTSMFLIWNTTVAVQPVRDFSMSVPNTYEISNSSNNTIVENFDATMLSFMNSTDNERLNISDSLNTTLVILPLVVDTLISNLTYQNLLPSANDTLMQTTFTVEPTSLHSELSQQTASNVSLELASPSLSNQNLTLSINTSETVTSLMSEMTGLPLLMANFSNSNLSSFSNEIESHISTALLHTESVSETVQQTDRALPITLSTLIFSEDNLLLTSNTTPTNFATESLIRPQLQNTAQTTNDTLVSTLTPSDEPNAALASEPNLSQSSVSQDVFPTEPAVLVTQETFNPLLPTENVQINLNQSAASPFDGIQMRTSANVMTPQPIETLSPDTNLNETLPQPLNSTQGALPFESSRTELSPATMQPTFDTLPPIISSTNLSNQSSSEVLDITQGTVPLDSLVTELSAETIQQTPITLTSLTSLENISNESLIAVSAITEEAVSVDSLWTDLSSATMLGTADSLPLVTTSTNVSDETLVALSNSTQVSSPSDSLATNLPIVLNENITNTLDFITISSSLPNTNTSSSMNNTEIFFGSASSSTEVPSFTVEGTIATVEFSQVSSIGSSETMSLISNTSDMSASPASIPMEEMPFTTLQAVEITSLVPSATELNQNVSTSSIDIQTDSSNHSIPMLVSSVTEQESWSIPSSTSMSSFPLNDSLASSANVTSTNILPISETIGVATDTAESTGNTLEPIVPASISPNESLPSSFNETQTNMLSSSMFTTPSFITVQNTLDTFPSEQLSASVPNQSEPILLTTIKSNEVDGSFASQHMISSTITREQTTNNLPVTQSSLLLQNESLSSSSSNTLQDTSSNEGIVDTHTITIEQTTNTPISSSIPSFAPNQDSSLPASLDTIANSPTSNTEETTQPPMSTESLLSTLAETNPTETIYINNGIDTAESSSITVQVTAMTPLPTLSLLTRLMSSSSSQSTVFSNSNDYIAEESTIESTETNFVTSSQELTSPNQYSTNSRTSNLLLLLTTLMSHSEVTTSSLPTVTSMPISITEPTSFSQSFSDYSTVFSSSVPSLISSIQNTNPDIGGKDSTSATNINTINSISSSQQVPESLETTVTITSSMPLETTSTIISSIQSSSVTSSTLANTLSNVAISIPSETLTNTVSSLSSISIDNERNTMNTILISNTYMSQTSPTPIISSSFETQTISTSLPSLNSISDVPSRYSSNIQDMTGSENPSSSTFNTIFLTLIRTSMSSSDSSISSSMTSQTTSYSSSFLETTASTQTISTSTITSNGTTFLSLLLTTSGVLMSNETSTTRNMSSNIPFTTQINFNTTNIPLSSNCVFPFRYLGQWYEKCISDILNDSWCSLTVDFDRDRQWKYCRAPRVKTISGTGNGSDCVFPFVYKGTSFSTCIYRTETTITSKSFVLFCSVTPNLDKHGLWGYYYDSCYFPFIYNGNVYSDCISGPQSARWCSTTSNFDRNKMWSNCPVTCDGYPQQDQNSVGFRLLLDQRPCVFKQSIARDTGVLLKYYALPICQLEPLCRDNYVPLFKQILCQEDGRYSYPRTICLPNRSNRDVQYILIPNRKPKITPRYYYYDDDDDDNDNEVQLVTTNRRIVRTKPIEEQRTKHVKINNFESEDRQQNVTESNDHGIKIRNTSDGEQIIFDEDDNIIKIIRNKRTPTPPIVDSRRLRNRRHEPRTVYYETSDGHLITRQPNNYDLIKNKSKYVYINDEPRKILRKVIIKPTINDHETIYEKDKYTKHLPRKLKIQKHINEISVDTDTNYEKQQPQYVEIVRRRIIPREVITEKESPKKYVLVRKKLHSEPIYETTSPLPTITTNRRMVREAPTKKISTKHVYATDEKYYK</sequence>
<dbReference type="EMBL" id="CAJOAX010000197">
    <property type="protein sequence ID" value="CAF3536818.1"/>
    <property type="molecule type" value="Genomic_DNA"/>
</dbReference>
<feature type="domain" description="Fibronectin type-II" evidence="6">
    <location>
        <begin position="1634"/>
        <end position="1680"/>
    </location>
</feature>
<dbReference type="Gene3D" id="2.10.10.10">
    <property type="entry name" value="Fibronectin, type II, collagen-binding"/>
    <property type="match status" value="3"/>
</dbReference>
<dbReference type="SUPFAM" id="SSF57440">
    <property type="entry name" value="Kringle-like"/>
    <property type="match status" value="3"/>
</dbReference>
<feature type="signal peptide" evidence="5">
    <location>
        <begin position="1"/>
        <end position="27"/>
    </location>
</feature>
<keyword evidence="5" id="KW-0732">Signal</keyword>
<accession>A0A818JBZ9</accession>
<feature type="compositionally biased region" description="Polar residues" evidence="4">
    <location>
        <begin position="1078"/>
        <end position="1112"/>
    </location>
</feature>
<dbReference type="InterPro" id="IPR013806">
    <property type="entry name" value="Kringle-like"/>
</dbReference>
<evidence type="ECO:0000259" key="6">
    <source>
        <dbReference type="PROSITE" id="PS51092"/>
    </source>
</evidence>
<evidence type="ECO:0000313" key="8">
    <source>
        <dbReference type="Proteomes" id="UP000663823"/>
    </source>
</evidence>